<comment type="caution">
    <text evidence="1">The sequence shown here is derived from an EMBL/GenBank/DDBJ whole genome shotgun (WGS) entry which is preliminary data.</text>
</comment>
<keyword evidence="2" id="KW-1185">Reference proteome</keyword>
<evidence type="ECO:0000313" key="2">
    <source>
        <dbReference type="Proteomes" id="UP001175271"/>
    </source>
</evidence>
<protein>
    <submittedName>
        <fullName evidence="1">Uncharacterized protein</fullName>
    </submittedName>
</protein>
<dbReference type="Proteomes" id="UP001175271">
    <property type="component" value="Unassembled WGS sequence"/>
</dbReference>
<gene>
    <name evidence="1" type="ORF">QR680_015670</name>
</gene>
<name>A0AA39LL61_9BILA</name>
<dbReference type="AlphaFoldDB" id="A0AA39LL61"/>
<dbReference type="EMBL" id="JAUCMV010000004">
    <property type="protein sequence ID" value="KAK0401253.1"/>
    <property type="molecule type" value="Genomic_DNA"/>
</dbReference>
<sequence length="197" mass="23008">MITPDGFTHIITPFNRSELEFVTLYLDRNRTVDSYFNVTSDLSIEQQREIVRQLGLKTPAFDWSQTVPYVYYESKSLTVNPKTDFTRFITTFEASHPLVQGAVNAFFEFRKELNITKEDIVDFTNIFDTKWAKKRFKLSLLDTVASFDYAIHTALQPLGKYVQLLTAKYIVENNLNPKKTKGQIYKGSTQHDPRRFR</sequence>
<evidence type="ECO:0000313" key="1">
    <source>
        <dbReference type="EMBL" id="KAK0401253.1"/>
    </source>
</evidence>
<organism evidence="1 2">
    <name type="scientific">Steinernema hermaphroditum</name>
    <dbReference type="NCBI Taxonomy" id="289476"/>
    <lineage>
        <taxon>Eukaryota</taxon>
        <taxon>Metazoa</taxon>
        <taxon>Ecdysozoa</taxon>
        <taxon>Nematoda</taxon>
        <taxon>Chromadorea</taxon>
        <taxon>Rhabditida</taxon>
        <taxon>Tylenchina</taxon>
        <taxon>Panagrolaimomorpha</taxon>
        <taxon>Strongyloidoidea</taxon>
        <taxon>Steinernematidae</taxon>
        <taxon>Steinernema</taxon>
    </lineage>
</organism>
<proteinExistence type="predicted"/>
<reference evidence="1" key="1">
    <citation type="submission" date="2023-06" db="EMBL/GenBank/DDBJ databases">
        <title>Genomic analysis of the entomopathogenic nematode Steinernema hermaphroditum.</title>
        <authorList>
            <person name="Schwarz E.M."/>
            <person name="Heppert J.K."/>
            <person name="Baniya A."/>
            <person name="Schwartz H.T."/>
            <person name="Tan C.-H."/>
            <person name="Antoshechkin I."/>
            <person name="Sternberg P.W."/>
            <person name="Goodrich-Blair H."/>
            <person name="Dillman A.R."/>
        </authorList>
    </citation>
    <scope>NUCLEOTIDE SEQUENCE</scope>
    <source>
        <strain evidence="1">PS9179</strain>
        <tissue evidence="1">Whole animal</tissue>
    </source>
</reference>
<accession>A0AA39LL61</accession>